<keyword evidence="2 5" id="KW-0689">Ribosomal protein</keyword>
<dbReference type="Pfam" id="PF01783">
    <property type="entry name" value="Ribosomal_L32p"/>
    <property type="match status" value="1"/>
</dbReference>
<dbReference type="Proteomes" id="UP000229847">
    <property type="component" value="Unassembled WGS sequence"/>
</dbReference>
<dbReference type="AlphaFoldDB" id="A0A2H0BI49"/>
<proteinExistence type="inferred from homology"/>
<comment type="caution">
    <text evidence="5">The sequence shown here is derived from an EMBL/GenBank/DDBJ whole genome shotgun (WGS) entry which is preliminary data.</text>
</comment>
<reference evidence="5 6" key="1">
    <citation type="submission" date="2017-09" db="EMBL/GenBank/DDBJ databases">
        <title>Depth-based differentiation of microbial function through sediment-hosted aquifers and enrichment of novel symbionts in the deep terrestrial subsurface.</title>
        <authorList>
            <person name="Probst A.J."/>
            <person name="Ladd B."/>
            <person name="Jarett J.K."/>
            <person name="Geller-Mcgrath D.E."/>
            <person name="Sieber C.M."/>
            <person name="Emerson J.B."/>
            <person name="Anantharaman K."/>
            <person name="Thomas B.C."/>
            <person name="Malmstrom R."/>
            <person name="Stieglmeier M."/>
            <person name="Klingl A."/>
            <person name="Woyke T."/>
            <person name="Ryan C.M."/>
            <person name="Banfield J.F."/>
        </authorList>
    </citation>
    <scope>NUCLEOTIDE SEQUENCE [LARGE SCALE GENOMIC DNA]</scope>
    <source>
        <strain evidence="5">CG22_combo_CG10-13_8_21_14_all_39_10</strain>
    </source>
</reference>
<sequence length="42" mass="4985">MTPVPKKKHTRSRSNIRRNASFKLKLANLIRCPHCKKLMFPH</sequence>
<dbReference type="EMBL" id="PCSW01000107">
    <property type="protein sequence ID" value="PIP57352.1"/>
    <property type="molecule type" value="Genomic_DNA"/>
</dbReference>
<dbReference type="SUPFAM" id="SSF57829">
    <property type="entry name" value="Zn-binding ribosomal proteins"/>
    <property type="match status" value="1"/>
</dbReference>
<protein>
    <recommendedName>
        <fullName evidence="4">Large ribosomal subunit protein bL32</fullName>
    </recommendedName>
</protein>
<dbReference type="GO" id="GO:0015934">
    <property type="term" value="C:large ribosomal subunit"/>
    <property type="evidence" value="ECO:0007669"/>
    <property type="project" value="InterPro"/>
</dbReference>
<evidence type="ECO:0000256" key="3">
    <source>
        <dbReference type="ARBA" id="ARBA00023274"/>
    </source>
</evidence>
<keyword evidence="3" id="KW-0687">Ribonucleoprotein</keyword>
<gene>
    <name evidence="5" type="primary">rpmF</name>
    <name evidence="5" type="ORF">COX03_03580</name>
</gene>
<evidence type="ECO:0000256" key="2">
    <source>
        <dbReference type="ARBA" id="ARBA00022980"/>
    </source>
</evidence>
<evidence type="ECO:0000256" key="4">
    <source>
        <dbReference type="ARBA" id="ARBA00035178"/>
    </source>
</evidence>
<comment type="similarity">
    <text evidence="1">Belongs to the bacterial ribosomal protein bL32 family.</text>
</comment>
<organism evidence="5 6">
    <name type="scientific">Candidatus Woesebacteria bacterium CG22_combo_CG10-13_8_21_14_all_39_10</name>
    <dbReference type="NCBI Taxonomy" id="1975059"/>
    <lineage>
        <taxon>Bacteria</taxon>
        <taxon>Candidatus Woeseibacteriota</taxon>
    </lineage>
</organism>
<dbReference type="GO" id="GO:0006412">
    <property type="term" value="P:translation"/>
    <property type="evidence" value="ECO:0007669"/>
    <property type="project" value="InterPro"/>
</dbReference>
<name>A0A2H0BI49_9BACT</name>
<evidence type="ECO:0000256" key="1">
    <source>
        <dbReference type="ARBA" id="ARBA00008560"/>
    </source>
</evidence>
<accession>A0A2H0BI49</accession>
<evidence type="ECO:0000313" key="5">
    <source>
        <dbReference type="EMBL" id="PIP57352.1"/>
    </source>
</evidence>
<dbReference type="InterPro" id="IPR002677">
    <property type="entry name" value="Ribosomal_bL32"/>
</dbReference>
<dbReference type="InterPro" id="IPR011332">
    <property type="entry name" value="Ribosomal_zn-bd"/>
</dbReference>
<dbReference type="GO" id="GO:0003735">
    <property type="term" value="F:structural constituent of ribosome"/>
    <property type="evidence" value="ECO:0007669"/>
    <property type="project" value="InterPro"/>
</dbReference>
<evidence type="ECO:0000313" key="6">
    <source>
        <dbReference type="Proteomes" id="UP000229847"/>
    </source>
</evidence>
<feature type="non-terminal residue" evidence="5">
    <location>
        <position position="42"/>
    </location>
</feature>
<dbReference type="NCBIfam" id="TIGR01031">
    <property type="entry name" value="rpmF_bact"/>
    <property type="match status" value="1"/>
</dbReference>